<organism evidence="2 3">
    <name type="scientific">Paraburkholderia silviterrae</name>
    <dbReference type="NCBI Taxonomy" id="2528715"/>
    <lineage>
        <taxon>Bacteria</taxon>
        <taxon>Pseudomonadati</taxon>
        <taxon>Pseudomonadota</taxon>
        <taxon>Betaproteobacteria</taxon>
        <taxon>Burkholderiales</taxon>
        <taxon>Burkholderiaceae</taxon>
        <taxon>Paraburkholderia</taxon>
    </lineage>
</organism>
<comment type="caution">
    <text evidence="2">The sequence shown here is derived from an EMBL/GenBank/DDBJ whole genome shotgun (WGS) entry which is preliminary data.</text>
</comment>
<evidence type="ECO:0000256" key="1">
    <source>
        <dbReference type="SAM" id="MobiDB-lite"/>
    </source>
</evidence>
<dbReference type="AlphaFoldDB" id="A0A4R5LYP4"/>
<dbReference type="EMBL" id="SMRP01000048">
    <property type="protein sequence ID" value="TDG17256.1"/>
    <property type="molecule type" value="Genomic_DNA"/>
</dbReference>
<keyword evidence="3" id="KW-1185">Reference proteome</keyword>
<sequence length="74" mass="8107">MNKFDEQKVALIGIDLGKRLCCLHGQDKAGKVAFCWNIACKSGGQLIVQPVRVDEPRDRKQSAAPSPMGKPAWV</sequence>
<reference evidence="2 3" key="1">
    <citation type="submission" date="2019-03" db="EMBL/GenBank/DDBJ databases">
        <title>Paraburkholderia sp. 4M-K11, isolated from subtropical forest soil.</title>
        <authorList>
            <person name="Gao Z.-H."/>
            <person name="Qiu L.-H."/>
        </authorList>
    </citation>
    <scope>NUCLEOTIDE SEQUENCE [LARGE SCALE GENOMIC DNA]</scope>
    <source>
        <strain evidence="2 3">4M-K11</strain>
    </source>
</reference>
<evidence type="ECO:0000313" key="3">
    <source>
        <dbReference type="Proteomes" id="UP000295722"/>
    </source>
</evidence>
<gene>
    <name evidence="2" type="ORF">EYW47_38605</name>
</gene>
<proteinExistence type="predicted"/>
<evidence type="ECO:0000313" key="2">
    <source>
        <dbReference type="EMBL" id="TDG17256.1"/>
    </source>
</evidence>
<dbReference type="Proteomes" id="UP000295722">
    <property type="component" value="Unassembled WGS sequence"/>
</dbReference>
<name>A0A4R5LYP4_9BURK</name>
<accession>A0A4R5LYP4</accession>
<dbReference type="RefSeq" id="WP_133200061.1">
    <property type="nucleotide sequence ID" value="NZ_JBHUCW010000013.1"/>
</dbReference>
<dbReference type="OrthoDB" id="7877419at2"/>
<protein>
    <submittedName>
        <fullName evidence="2">Uncharacterized protein</fullName>
    </submittedName>
</protein>
<feature type="region of interest" description="Disordered" evidence="1">
    <location>
        <begin position="54"/>
        <end position="74"/>
    </location>
</feature>